<evidence type="ECO:0000313" key="2">
    <source>
        <dbReference type="Proteomes" id="UP000285310"/>
    </source>
</evidence>
<reference evidence="1 2" key="1">
    <citation type="submission" date="2013-10" db="EMBL/GenBank/DDBJ databases">
        <title>Salinisphaera japonica YTM-1 Genome Sequencing.</title>
        <authorList>
            <person name="Lai Q."/>
            <person name="Li C."/>
            <person name="Shao Z."/>
        </authorList>
    </citation>
    <scope>NUCLEOTIDE SEQUENCE [LARGE SCALE GENOMIC DNA]</scope>
    <source>
        <strain evidence="1 2">YTM-1</strain>
    </source>
</reference>
<dbReference type="EMBL" id="AYKG01000067">
    <property type="protein sequence ID" value="ROO24396.1"/>
    <property type="molecule type" value="Genomic_DNA"/>
</dbReference>
<gene>
    <name evidence="1" type="ORF">SAJA_13965</name>
</gene>
<protein>
    <submittedName>
        <fullName evidence="1">Uncharacterized protein</fullName>
    </submittedName>
</protein>
<dbReference type="RefSeq" id="WP_123659240.1">
    <property type="nucleotide sequence ID" value="NZ_AYKG01000067.1"/>
</dbReference>
<proteinExistence type="predicted"/>
<accession>A0A423PFW7</accession>
<sequence length="100" mass="10751">MSSIDASNIPADHVDIGGAAVPRVELAKVLPDIVRFEANLTDALAVESHMKQGDGVVPDFVTQWPEDRLAEVITTLKELGSIREQLMRADRPDDGAADTA</sequence>
<keyword evidence="2" id="KW-1185">Reference proteome</keyword>
<name>A0A423PFW7_9GAMM</name>
<dbReference type="InParanoid" id="A0A423PFW7"/>
<dbReference type="OrthoDB" id="7067795at2"/>
<comment type="caution">
    <text evidence="1">The sequence shown here is derived from an EMBL/GenBank/DDBJ whole genome shotgun (WGS) entry which is preliminary data.</text>
</comment>
<dbReference type="AlphaFoldDB" id="A0A423PFW7"/>
<organism evidence="1 2">
    <name type="scientific">Salinisphaera japonica YTM-1</name>
    <dbReference type="NCBI Taxonomy" id="1209778"/>
    <lineage>
        <taxon>Bacteria</taxon>
        <taxon>Pseudomonadati</taxon>
        <taxon>Pseudomonadota</taxon>
        <taxon>Gammaproteobacteria</taxon>
        <taxon>Salinisphaerales</taxon>
        <taxon>Salinisphaeraceae</taxon>
        <taxon>Salinisphaera</taxon>
    </lineage>
</organism>
<dbReference type="Proteomes" id="UP000285310">
    <property type="component" value="Unassembled WGS sequence"/>
</dbReference>
<evidence type="ECO:0000313" key="1">
    <source>
        <dbReference type="EMBL" id="ROO24396.1"/>
    </source>
</evidence>